<sequence length="65" mass="7134">MKSRLNLKNDGVAEYDDNCDFNKQIIGTWGITPDGNIYANLDVALSPATGWTSWSLGFPKSEILA</sequence>
<dbReference type="Proteomes" id="UP000309488">
    <property type="component" value="Unassembled WGS sequence"/>
</dbReference>
<proteinExistence type="predicted"/>
<dbReference type="RefSeq" id="WP_136840161.1">
    <property type="nucleotide sequence ID" value="NZ_SWBR01000002.1"/>
</dbReference>
<dbReference type="EMBL" id="SWBR01000002">
    <property type="protein sequence ID" value="TKC10378.1"/>
    <property type="molecule type" value="Genomic_DNA"/>
</dbReference>
<dbReference type="AlphaFoldDB" id="A0A4U1CWN1"/>
<name>A0A4U1CWN1_9SPHI</name>
<evidence type="ECO:0000313" key="2">
    <source>
        <dbReference type="Proteomes" id="UP000309488"/>
    </source>
</evidence>
<organism evidence="1 2">
    <name type="scientific">Pedobacter polaris</name>
    <dbReference type="NCBI Taxonomy" id="2571273"/>
    <lineage>
        <taxon>Bacteria</taxon>
        <taxon>Pseudomonadati</taxon>
        <taxon>Bacteroidota</taxon>
        <taxon>Sphingobacteriia</taxon>
        <taxon>Sphingobacteriales</taxon>
        <taxon>Sphingobacteriaceae</taxon>
        <taxon>Pedobacter</taxon>
    </lineage>
</organism>
<evidence type="ECO:0000313" key="1">
    <source>
        <dbReference type="EMBL" id="TKC10378.1"/>
    </source>
</evidence>
<protein>
    <submittedName>
        <fullName evidence="1">Uncharacterized protein</fullName>
    </submittedName>
</protein>
<comment type="caution">
    <text evidence="1">The sequence shown here is derived from an EMBL/GenBank/DDBJ whole genome shotgun (WGS) entry which is preliminary data.</text>
</comment>
<gene>
    <name evidence="1" type="ORF">FA048_09305</name>
</gene>
<keyword evidence="2" id="KW-1185">Reference proteome</keyword>
<reference evidence="1 2" key="1">
    <citation type="submission" date="2019-04" db="EMBL/GenBank/DDBJ databases">
        <title>Pedobacter sp. RP-3-22 sp. nov., isolated from Arctic soil.</title>
        <authorList>
            <person name="Dahal R.H."/>
            <person name="Kim D.-U."/>
        </authorList>
    </citation>
    <scope>NUCLEOTIDE SEQUENCE [LARGE SCALE GENOMIC DNA]</scope>
    <source>
        <strain evidence="1 2">RP-3-22</strain>
    </source>
</reference>
<accession>A0A4U1CWN1</accession>